<dbReference type="AlphaFoldDB" id="A0AAW1P5H9"/>
<dbReference type="InterPro" id="IPR006342">
    <property type="entry name" value="FkbM_mtfrase"/>
</dbReference>
<dbReference type="Pfam" id="PF05050">
    <property type="entry name" value="Methyltransf_21"/>
    <property type="match status" value="1"/>
</dbReference>
<dbReference type="Proteomes" id="UP001465755">
    <property type="component" value="Unassembled WGS sequence"/>
</dbReference>
<evidence type="ECO:0000313" key="3">
    <source>
        <dbReference type="Proteomes" id="UP001465755"/>
    </source>
</evidence>
<evidence type="ECO:0000313" key="2">
    <source>
        <dbReference type="EMBL" id="KAK9805026.1"/>
    </source>
</evidence>
<dbReference type="SUPFAM" id="SSF53335">
    <property type="entry name" value="S-adenosyl-L-methionine-dependent methyltransferases"/>
    <property type="match status" value="1"/>
</dbReference>
<proteinExistence type="predicted"/>
<reference evidence="2 3" key="1">
    <citation type="journal article" date="2024" name="Nat. Commun.">
        <title>Phylogenomics reveals the evolutionary origins of lichenization in chlorophyte algae.</title>
        <authorList>
            <person name="Puginier C."/>
            <person name="Libourel C."/>
            <person name="Otte J."/>
            <person name="Skaloud P."/>
            <person name="Haon M."/>
            <person name="Grisel S."/>
            <person name="Petersen M."/>
            <person name="Berrin J.G."/>
            <person name="Delaux P.M."/>
            <person name="Dal Grande F."/>
            <person name="Keller J."/>
        </authorList>
    </citation>
    <scope>NUCLEOTIDE SEQUENCE [LARGE SCALE GENOMIC DNA]</scope>
    <source>
        <strain evidence="2 3">SAG 2036</strain>
    </source>
</reference>
<protein>
    <recommendedName>
        <fullName evidence="1">Methyltransferase FkbM domain-containing protein</fullName>
    </recommendedName>
</protein>
<sequence length="221" mass="24213">MDCGEKNWANDPLEEREPVGFKIVLYEKDDVVAVNLLSTGEWEKTSLAAIQYALARVGPGAIFLDIGANQGWYALHAAAQGAQVYAFEPMAENLALLRSSLCINQHLAPRVTVVPAALGTAKQDDCVLFSSDTNQGDGIMNCSPEFQVPEGYVSRQEGLQVLQLDSLMRDVDDIGVIKMDIEGHEIFAVEGGNYTFFQRKVPYILMDSASSAADIFMPFDK</sequence>
<dbReference type="PANTHER" id="PTHR34203:SF13">
    <property type="entry name" value="EXPRESSED PROTEIN"/>
    <property type="match status" value="1"/>
</dbReference>
<accession>A0AAW1P5H9</accession>
<dbReference type="EMBL" id="JALJOQ010000046">
    <property type="protein sequence ID" value="KAK9805026.1"/>
    <property type="molecule type" value="Genomic_DNA"/>
</dbReference>
<evidence type="ECO:0000259" key="1">
    <source>
        <dbReference type="Pfam" id="PF05050"/>
    </source>
</evidence>
<dbReference type="InterPro" id="IPR029063">
    <property type="entry name" value="SAM-dependent_MTases_sf"/>
</dbReference>
<name>A0AAW1P5H9_9CHLO</name>
<feature type="domain" description="Methyltransferase FkbM" evidence="1">
    <location>
        <begin position="65"/>
        <end position="199"/>
    </location>
</feature>
<dbReference type="Gene3D" id="3.40.50.150">
    <property type="entry name" value="Vaccinia Virus protein VP39"/>
    <property type="match status" value="1"/>
</dbReference>
<dbReference type="NCBIfam" id="TIGR01444">
    <property type="entry name" value="fkbM_fam"/>
    <property type="match status" value="1"/>
</dbReference>
<gene>
    <name evidence="2" type="ORF">WJX73_003972</name>
</gene>
<dbReference type="InterPro" id="IPR052514">
    <property type="entry name" value="SAM-dependent_MTase"/>
</dbReference>
<comment type="caution">
    <text evidence="2">The sequence shown here is derived from an EMBL/GenBank/DDBJ whole genome shotgun (WGS) entry which is preliminary data.</text>
</comment>
<keyword evidence="3" id="KW-1185">Reference proteome</keyword>
<dbReference type="PANTHER" id="PTHR34203">
    <property type="entry name" value="METHYLTRANSFERASE, FKBM FAMILY PROTEIN"/>
    <property type="match status" value="1"/>
</dbReference>
<organism evidence="2 3">
    <name type="scientific">Symbiochloris irregularis</name>
    <dbReference type="NCBI Taxonomy" id="706552"/>
    <lineage>
        <taxon>Eukaryota</taxon>
        <taxon>Viridiplantae</taxon>
        <taxon>Chlorophyta</taxon>
        <taxon>core chlorophytes</taxon>
        <taxon>Trebouxiophyceae</taxon>
        <taxon>Trebouxiales</taxon>
        <taxon>Trebouxiaceae</taxon>
        <taxon>Symbiochloris</taxon>
    </lineage>
</organism>